<dbReference type="PANTHER" id="PTHR30222:SF17">
    <property type="entry name" value="SPERMIDINE_PUTRESCINE-BINDING PERIPLASMIC PROTEIN"/>
    <property type="match status" value="1"/>
</dbReference>
<evidence type="ECO:0000256" key="3">
    <source>
        <dbReference type="ARBA" id="ARBA00022729"/>
    </source>
</evidence>
<dbReference type="Pfam" id="PF13416">
    <property type="entry name" value="SBP_bac_8"/>
    <property type="match status" value="1"/>
</dbReference>
<evidence type="ECO:0000256" key="6">
    <source>
        <dbReference type="SAM" id="SignalP"/>
    </source>
</evidence>
<gene>
    <name evidence="7" type="ORF">OUO13_01305</name>
</gene>
<evidence type="ECO:0000313" key="7">
    <source>
        <dbReference type="EMBL" id="MCY0963824.1"/>
    </source>
</evidence>
<dbReference type="EMBL" id="JAPNOA010000006">
    <property type="protein sequence ID" value="MCY0963824.1"/>
    <property type="molecule type" value="Genomic_DNA"/>
</dbReference>
<comment type="caution">
    <text evidence="7">The sequence shown here is derived from an EMBL/GenBank/DDBJ whole genome shotgun (WGS) entry which is preliminary data.</text>
</comment>
<accession>A0A9X3EA81</accession>
<reference evidence="7" key="1">
    <citation type="submission" date="2022-11" db="EMBL/GenBank/DDBJ databases">
        <title>Parathalassolutuus dongxingensis gen. nov., sp. nov., a novel member of family Oceanospirillaceae isolated from a coastal shrimp pond in Guangxi, China.</title>
        <authorList>
            <person name="Chen H."/>
        </authorList>
    </citation>
    <scope>NUCLEOTIDE SEQUENCE</scope>
    <source>
        <strain evidence="7">G-43</strain>
    </source>
</reference>
<feature type="chain" id="PRO_5040997578" description="Putrescine-binding periplasmic protein" evidence="6">
    <location>
        <begin position="25"/>
        <end position="372"/>
    </location>
</feature>
<comment type="function">
    <text evidence="5">Required for the activity of the bacterial periplasmic transport system of putrescine.</text>
</comment>
<dbReference type="PIRSF" id="PIRSF019574">
    <property type="entry name" value="Periplasmic_polyamine_BP"/>
    <property type="match status" value="1"/>
</dbReference>
<evidence type="ECO:0000256" key="5">
    <source>
        <dbReference type="PIRNR" id="PIRNR019574"/>
    </source>
</evidence>
<dbReference type="GO" id="GO:0015846">
    <property type="term" value="P:polyamine transport"/>
    <property type="evidence" value="ECO:0007669"/>
    <property type="project" value="InterPro"/>
</dbReference>
<name>A0A9X3EA81_9GAMM</name>
<keyword evidence="2 5" id="KW-0813">Transport</keyword>
<keyword evidence="4 5" id="KW-0574">Periplasm</keyword>
<keyword evidence="8" id="KW-1185">Reference proteome</keyword>
<sequence length="372" mass="41986">MKQTGFRAFCTLFLALLLAPLSHAADAPVLRILNWAGFVEPDVISDFEKTQNVRIEYVSFTNVDEFATQLFDQRNQFDLIFPPTRMVNILSANGYLSNIDSDRLPEKQDIRANIINNYYQQDDGAPNAVPYMWGTTGLGVNTRRLKDLGLQEYQNSWALLFDPAVRKKAAQCGIGLLNERDELFAAALLYLGYSANTLNHKQLDEAGNLLKDALQDISYLHTAQFRKDLVDGKLCVAVGYSGDLLSEFARAHDLAYYVPKEGAAIRMVAMGIPSNSKQSDLAYRFMEYLMRPEVAARNSVWLHSPSVMASAEKFVSPEILANPAIYPEVSMLRQMETLSPRDRKTNRYVHRLWVDALCTGRSWCAVPMVSEY</sequence>
<evidence type="ECO:0000313" key="8">
    <source>
        <dbReference type="Proteomes" id="UP001150830"/>
    </source>
</evidence>
<protein>
    <recommendedName>
        <fullName evidence="5">Putrescine-binding periplasmic protein</fullName>
    </recommendedName>
</protein>
<proteinExistence type="inferred from homology"/>
<feature type="signal peptide" evidence="6">
    <location>
        <begin position="1"/>
        <end position="24"/>
    </location>
</feature>
<dbReference type="PRINTS" id="PR00909">
    <property type="entry name" value="SPERMDNBNDNG"/>
</dbReference>
<dbReference type="InterPro" id="IPR006059">
    <property type="entry name" value="SBP"/>
</dbReference>
<dbReference type="SUPFAM" id="SSF53850">
    <property type="entry name" value="Periplasmic binding protein-like II"/>
    <property type="match status" value="1"/>
</dbReference>
<dbReference type="Gene3D" id="3.40.190.10">
    <property type="entry name" value="Periplasmic binding protein-like II"/>
    <property type="match status" value="2"/>
</dbReference>
<dbReference type="GO" id="GO:0042597">
    <property type="term" value="C:periplasmic space"/>
    <property type="evidence" value="ECO:0007669"/>
    <property type="project" value="UniProtKB-SubCell"/>
</dbReference>
<dbReference type="Proteomes" id="UP001150830">
    <property type="component" value="Unassembled WGS sequence"/>
</dbReference>
<comment type="similarity">
    <text evidence="5">Belongs to the bacterial solute-binding protein PotD/PotF family.</text>
</comment>
<dbReference type="InterPro" id="IPR001188">
    <property type="entry name" value="Sperm_putr-bd"/>
</dbReference>
<evidence type="ECO:0000256" key="1">
    <source>
        <dbReference type="ARBA" id="ARBA00004418"/>
    </source>
</evidence>
<dbReference type="GO" id="GO:0019808">
    <property type="term" value="F:polyamine binding"/>
    <property type="evidence" value="ECO:0007669"/>
    <property type="project" value="InterPro"/>
</dbReference>
<dbReference type="PANTHER" id="PTHR30222">
    <property type="entry name" value="SPERMIDINE/PUTRESCINE-BINDING PERIPLASMIC PROTEIN"/>
    <property type="match status" value="1"/>
</dbReference>
<evidence type="ECO:0000256" key="4">
    <source>
        <dbReference type="ARBA" id="ARBA00022764"/>
    </source>
</evidence>
<dbReference type="RefSeq" id="WP_283172044.1">
    <property type="nucleotide sequence ID" value="NZ_JAPNOA010000006.1"/>
</dbReference>
<dbReference type="AlphaFoldDB" id="A0A9X3EA81"/>
<organism evidence="7 8">
    <name type="scientific">Parathalassolituus penaei</name>
    <dbReference type="NCBI Taxonomy" id="2997323"/>
    <lineage>
        <taxon>Bacteria</taxon>
        <taxon>Pseudomonadati</taxon>
        <taxon>Pseudomonadota</taxon>
        <taxon>Gammaproteobacteria</taxon>
        <taxon>Oceanospirillales</taxon>
        <taxon>Oceanospirillaceae</taxon>
        <taxon>Parathalassolituus</taxon>
    </lineage>
</organism>
<keyword evidence="3 6" id="KW-0732">Signal</keyword>
<evidence type="ECO:0000256" key="2">
    <source>
        <dbReference type="ARBA" id="ARBA00022448"/>
    </source>
</evidence>
<comment type="subcellular location">
    <subcellularLocation>
        <location evidence="1 5">Periplasm</location>
    </subcellularLocation>
</comment>